<accession>A0AAE0A408</accession>
<evidence type="ECO:0008006" key="5">
    <source>
        <dbReference type="Google" id="ProtNLM"/>
    </source>
</evidence>
<feature type="signal peptide" evidence="2">
    <location>
        <begin position="1"/>
        <end position="19"/>
    </location>
</feature>
<feature type="region of interest" description="Disordered" evidence="1">
    <location>
        <begin position="61"/>
        <end position="81"/>
    </location>
</feature>
<gene>
    <name evidence="3" type="ORF">Dsin_023653</name>
</gene>
<sequence length="206" mass="23539">MMNWIFTLIKSSRFIPTESLVVLLILDIKVVVEVQQGPSRGLSFGSDEEFGPYSDLDEDFESMQTKKPVSGRNKTESGRIEEEKISKVLTITTLMMHGLDQMRMNNRGDDARFRSNGKMDNRRDYMMDDRRSSRRSRGDNRGSKWDDYGGQRMNKGDGAYFRSNGKMDNRRDSMMDGIRTSQGPCGDNRGSNGGDYDGRRMNNQKG</sequence>
<feature type="compositionally biased region" description="Basic and acidic residues" evidence="1">
    <location>
        <begin position="165"/>
        <end position="174"/>
    </location>
</feature>
<evidence type="ECO:0000313" key="4">
    <source>
        <dbReference type="Proteomes" id="UP001281410"/>
    </source>
</evidence>
<dbReference type="EMBL" id="JANJYJ010000007">
    <property type="protein sequence ID" value="KAK3200238.1"/>
    <property type="molecule type" value="Genomic_DNA"/>
</dbReference>
<organism evidence="3 4">
    <name type="scientific">Dipteronia sinensis</name>
    <dbReference type="NCBI Taxonomy" id="43782"/>
    <lineage>
        <taxon>Eukaryota</taxon>
        <taxon>Viridiplantae</taxon>
        <taxon>Streptophyta</taxon>
        <taxon>Embryophyta</taxon>
        <taxon>Tracheophyta</taxon>
        <taxon>Spermatophyta</taxon>
        <taxon>Magnoliopsida</taxon>
        <taxon>eudicotyledons</taxon>
        <taxon>Gunneridae</taxon>
        <taxon>Pentapetalae</taxon>
        <taxon>rosids</taxon>
        <taxon>malvids</taxon>
        <taxon>Sapindales</taxon>
        <taxon>Sapindaceae</taxon>
        <taxon>Hippocastanoideae</taxon>
        <taxon>Acereae</taxon>
        <taxon>Dipteronia</taxon>
    </lineage>
</organism>
<feature type="compositionally biased region" description="Basic and acidic residues" evidence="1">
    <location>
        <begin position="106"/>
        <end position="149"/>
    </location>
</feature>
<name>A0AAE0A408_9ROSI</name>
<dbReference type="AlphaFoldDB" id="A0AAE0A408"/>
<reference evidence="3" key="1">
    <citation type="journal article" date="2023" name="Plant J.">
        <title>Genome sequences and population genomics provide insights into the demographic history, inbreeding, and mutation load of two 'living fossil' tree species of Dipteronia.</title>
        <authorList>
            <person name="Feng Y."/>
            <person name="Comes H.P."/>
            <person name="Chen J."/>
            <person name="Zhu S."/>
            <person name="Lu R."/>
            <person name="Zhang X."/>
            <person name="Li P."/>
            <person name="Qiu J."/>
            <person name="Olsen K.M."/>
            <person name="Qiu Y."/>
        </authorList>
    </citation>
    <scope>NUCLEOTIDE SEQUENCE</scope>
    <source>
        <strain evidence="3">NBL</strain>
    </source>
</reference>
<evidence type="ECO:0000256" key="2">
    <source>
        <dbReference type="SAM" id="SignalP"/>
    </source>
</evidence>
<comment type="caution">
    <text evidence="3">The sequence shown here is derived from an EMBL/GenBank/DDBJ whole genome shotgun (WGS) entry which is preliminary data.</text>
</comment>
<evidence type="ECO:0000313" key="3">
    <source>
        <dbReference type="EMBL" id="KAK3200238.1"/>
    </source>
</evidence>
<feature type="chain" id="PRO_5041900679" description="Glycine-rich protein" evidence="2">
    <location>
        <begin position="20"/>
        <end position="206"/>
    </location>
</feature>
<protein>
    <recommendedName>
        <fullName evidence="5">Glycine-rich protein</fullName>
    </recommendedName>
</protein>
<dbReference type="Proteomes" id="UP001281410">
    <property type="component" value="Unassembled WGS sequence"/>
</dbReference>
<proteinExistence type="predicted"/>
<keyword evidence="2" id="KW-0732">Signal</keyword>
<evidence type="ECO:0000256" key="1">
    <source>
        <dbReference type="SAM" id="MobiDB-lite"/>
    </source>
</evidence>
<feature type="region of interest" description="Disordered" evidence="1">
    <location>
        <begin position="100"/>
        <end position="206"/>
    </location>
</feature>
<keyword evidence="4" id="KW-1185">Reference proteome</keyword>